<dbReference type="InterPro" id="IPR040521">
    <property type="entry name" value="KDZ"/>
</dbReference>
<dbReference type="Pfam" id="PF18758">
    <property type="entry name" value="KDZ"/>
    <property type="match status" value="1"/>
</dbReference>
<evidence type="ECO:0000313" key="3">
    <source>
        <dbReference type="Proteomes" id="UP001222325"/>
    </source>
</evidence>
<accession>A0AAD6XG15</accession>
<dbReference type="PANTHER" id="PTHR33096">
    <property type="entry name" value="CXC2 DOMAIN-CONTAINING PROTEIN"/>
    <property type="match status" value="1"/>
</dbReference>
<keyword evidence="1" id="KW-0812">Transmembrane</keyword>
<proteinExistence type="predicted"/>
<organism evidence="2 3">
    <name type="scientific">Mycena belliarum</name>
    <dbReference type="NCBI Taxonomy" id="1033014"/>
    <lineage>
        <taxon>Eukaryota</taxon>
        <taxon>Fungi</taxon>
        <taxon>Dikarya</taxon>
        <taxon>Basidiomycota</taxon>
        <taxon>Agaricomycotina</taxon>
        <taxon>Agaricomycetes</taxon>
        <taxon>Agaricomycetidae</taxon>
        <taxon>Agaricales</taxon>
        <taxon>Marasmiineae</taxon>
        <taxon>Mycenaceae</taxon>
        <taxon>Mycena</taxon>
    </lineage>
</organism>
<feature type="non-terminal residue" evidence="2">
    <location>
        <position position="1"/>
    </location>
</feature>
<name>A0AAD6XG15_9AGAR</name>
<dbReference type="PANTHER" id="PTHR33096:SF1">
    <property type="entry name" value="CXC1-LIKE CYSTEINE CLUSTER ASSOCIATED WITH KDZ TRANSPOSASES DOMAIN-CONTAINING PROTEIN"/>
    <property type="match status" value="1"/>
</dbReference>
<dbReference type="AlphaFoldDB" id="A0AAD6XG15"/>
<reference evidence="2" key="1">
    <citation type="submission" date="2023-03" db="EMBL/GenBank/DDBJ databases">
        <title>Massive genome expansion in bonnet fungi (Mycena s.s.) driven by repeated elements and novel gene families across ecological guilds.</title>
        <authorList>
            <consortium name="Lawrence Berkeley National Laboratory"/>
            <person name="Harder C.B."/>
            <person name="Miyauchi S."/>
            <person name="Viragh M."/>
            <person name="Kuo A."/>
            <person name="Thoen E."/>
            <person name="Andreopoulos B."/>
            <person name="Lu D."/>
            <person name="Skrede I."/>
            <person name="Drula E."/>
            <person name="Henrissat B."/>
            <person name="Morin E."/>
            <person name="Kohler A."/>
            <person name="Barry K."/>
            <person name="LaButti K."/>
            <person name="Morin E."/>
            <person name="Salamov A."/>
            <person name="Lipzen A."/>
            <person name="Mereny Z."/>
            <person name="Hegedus B."/>
            <person name="Baldrian P."/>
            <person name="Stursova M."/>
            <person name="Weitz H."/>
            <person name="Taylor A."/>
            <person name="Grigoriev I.V."/>
            <person name="Nagy L.G."/>
            <person name="Martin F."/>
            <person name="Kauserud H."/>
        </authorList>
    </citation>
    <scope>NUCLEOTIDE SEQUENCE</scope>
    <source>
        <strain evidence="2">CBHHK173m</strain>
    </source>
</reference>
<dbReference type="EMBL" id="JARJCN010000143">
    <property type="protein sequence ID" value="KAJ7068945.1"/>
    <property type="molecule type" value="Genomic_DNA"/>
</dbReference>
<feature type="non-terminal residue" evidence="2">
    <location>
        <position position="670"/>
    </location>
</feature>
<sequence length="670" mass="74898">DKISFLYMMLLALDANFRLKNQLRANEHQDPSLGSGMGYFVESTAYKAHLRDYITEKDVSSCIAFAALLQKETRLTTGLRVLGVGGCLCARHGVVRPLGLGDLQKGERYANMDYIFLSAMAGVAVLLLAVSYDIACQWKVHLRERAKKIEATTPITTSLNEFEIQFALPVWHAVAHEVTCQTQNLLSFAVGVGRTDGEGIERTWAVLNPIGFATKEMGDGARHDAIENKVDHLNFEKNIGQGNTLARKLIVAIAERDKQVADFKEVDRTLTRELPQKWKTRITDWLKDPSQPNPYALEGGASRPSKAAVLKELKAAEAQDAEEGRAPLTDGKSTMSSFLKAGLQLEETQQRIRAEVKGVTLVTADRSSQIQELRNSLCKKIRTFQRLQEIYMPGVTALRGEEEDARDQDAPAPKAEHIKLWMPSDLTPLQRRAASRPGAGEAESKLRAGQCTDTLIKLRSRLHAQRHLISWRNSNSVGQRAATRSASLIGRVGDRVGRIADKYRHARAALIQLKGINFAPEFKELKPSDLHVNQEQESDVVSRKKLARLGSAGRKSRNEPSTASAKVALSWIWLVGGGPGEEEAALHATVRVEWCKAKARKDRWVEEVLILREEMKRVLRILRWTQGEWLARAVMRQDVRAELAAGLRAYAMRQVQVHRRLALGFHAIWN</sequence>
<keyword evidence="3" id="KW-1185">Reference proteome</keyword>
<comment type="caution">
    <text evidence="2">The sequence shown here is derived from an EMBL/GenBank/DDBJ whole genome shotgun (WGS) entry which is preliminary data.</text>
</comment>
<feature type="transmembrane region" description="Helical" evidence="1">
    <location>
        <begin position="114"/>
        <end position="135"/>
    </location>
</feature>
<evidence type="ECO:0000256" key="1">
    <source>
        <dbReference type="SAM" id="Phobius"/>
    </source>
</evidence>
<dbReference type="Proteomes" id="UP001222325">
    <property type="component" value="Unassembled WGS sequence"/>
</dbReference>
<protein>
    <submittedName>
        <fullName evidence="2">Uncharacterized protein</fullName>
    </submittedName>
</protein>
<keyword evidence="1" id="KW-0472">Membrane</keyword>
<evidence type="ECO:0000313" key="2">
    <source>
        <dbReference type="EMBL" id="KAJ7068945.1"/>
    </source>
</evidence>
<gene>
    <name evidence="2" type="ORF">B0H15DRAFT_738439</name>
</gene>
<keyword evidence="1" id="KW-1133">Transmembrane helix</keyword>